<dbReference type="GeneID" id="88092731"/>
<reference evidence="2 3" key="1">
    <citation type="submission" date="2017-06" db="EMBL/GenBank/DDBJ databases">
        <authorList>
            <consortium name="Pathogen Informatics"/>
        </authorList>
    </citation>
    <scope>NUCLEOTIDE SEQUENCE [LARGE SCALE GENOMIC DNA]</scope>
    <source>
        <strain evidence="2 3">NCTC13161</strain>
    </source>
</reference>
<evidence type="ECO:0000313" key="2">
    <source>
        <dbReference type="EMBL" id="SNU80840.1"/>
    </source>
</evidence>
<dbReference type="KEGG" id="pspu:NA29_04440"/>
<feature type="compositionally biased region" description="Basic and acidic residues" evidence="1">
    <location>
        <begin position="93"/>
        <end position="110"/>
    </location>
</feature>
<proteinExistence type="predicted"/>
<organism evidence="2 3">
    <name type="scientific">Pandoraea sputorum</name>
    <dbReference type="NCBI Taxonomy" id="93222"/>
    <lineage>
        <taxon>Bacteria</taxon>
        <taxon>Pseudomonadati</taxon>
        <taxon>Pseudomonadota</taxon>
        <taxon>Betaproteobacteria</taxon>
        <taxon>Burkholderiales</taxon>
        <taxon>Burkholderiaceae</taxon>
        <taxon>Pandoraea</taxon>
    </lineage>
</organism>
<protein>
    <submittedName>
        <fullName evidence="2">Uncharacterized protein</fullName>
    </submittedName>
</protein>
<dbReference type="EMBL" id="LT906435">
    <property type="protein sequence ID" value="SNU80840.1"/>
    <property type="molecule type" value="Genomic_DNA"/>
</dbReference>
<sequence length="223" mass="24309">MPQIESGNTHAADLVELMPSRPYTSESIRQDKPPLADDLCRVSHGACHSILHPQLGNGDIQLCVTTHAVGAHHLAVSIKTSRPSPGTIDTGEPDQKIDDVKEGEESGDVTDAHEAIENAKTDLQTAIRNRYHHDNKTELPGSFSKLSEAGKKEVITFAVDWALSDSSEMTPKWFASTLGLAADEGLVKYLDQTVSQTTYDKLDDLVENAFVKSVIDAFGMRIK</sequence>
<accession>A0A239S615</accession>
<feature type="region of interest" description="Disordered" evidence="1">
    <location>
        <begin position="80"/>
        <end position="110"/>
    </location>
</feature>
<dbReference type="OrthoDB" id="8942947at2"/>
<name>A0A239S615_9BURK</name>
<dbReference type="AlphaFoldDB" id="A0A239S615"/>
<evidence type="ECO:0000256" key="1">
    <source>
        <dbReference type="SAM" id="MobiDB-lite"/>
    </source>
</evidence>
<keyword evidence="3" id="KW-1185">Reference proteome</keyword>
<dbReference type="RefSeq" id="WP_039394334.1">
    <property type="nucleotide sequence ID" value="NZ_CABPRX010000001.1"/>
</dbReference>
<evidence type="ECO:0000313" key="3">
    <source>
        <dbReference type="Proteomes" id="UP000215126"/>
    </source>
</evidence>
<dbReference type="Proteomes" id="UP000215126">
    <property type="component" value="Chromosome 1"/>
</dbReference>
<gene>
    <name evidence="2" type="ORF">SAMEA4530655_00023</name>
</gene>